<evidence type="ECO:0000259" key="1">
    <source>
        <dbReference type="Pfam" id="PF00190"/>
    </source>
</evidence>
<dbReference type="InterPro" id="IPR011051">
    <property type="entry name" value="RmlC_Cupin_sf"/>
</dbReference>
<dbReference type="InterPro" id="IPR014710">
    <property type="entry name" value="RmlC-like_jellyroll"/>
</dbReference>
<dbReference type="InterPro" id="IPR006045">
    <property type="entry name" value="Cupin_1"/>
</dbReference>
<proteinExistence type="predicted"/>
<dbReference type="SUPFAM" id="SSF51182">
    <property type="entry name" value="RmlC-like cupins"/>
    <property type="match status" value="1"/>
</dbReference>
<dbReference type="Pfam" id="PF00190">
    <property type="entry name" value="Cupin_1"/>
    <property type="match status" value="1"/>
</dbReference>
<sequence length="141" mass="15808">MKIEKIDPSCNLTTVRDGRGGIFTFYPKKPIVEFNFVYITSGKIRGNHYHPEFDEYYLMTSGNGVVVTKSENGKKEEFIYMGKGDCIYIPKGAPHVVYAITDCTIVSFLTKKWDDCKNPIVHEDMGMGAGDHGDPNYAGPK</sequence>
<accession>A0A1F5WNZ4</accession>
<reference evidence="2 3" key="1">
    <citation type="journal article" date="2016" name="Nat. Commun.">
        <title>Thousands of microbial genomes shed light on interconnected biogeochemical processes in an aquifer system.</title>
        <authorList>
            <person name="Anantharaman K."/>
            <person name="Brown C.T."/>
            <person name="Hug L.A."/>
            <person name="Sharon I."/>
            <person name="Castelle C.J."/>
            <person name="Probst A.J."/>
            <person name="Thomas B.C."/>
            <person name="Singh A."/>
            <person name="Wilkins M.J."/>
            <person name="Karaoz U."/>
            <person name="Brodie E.L."/>
            <person name="Williams K.H."/>
            <person name="Hubbard S.S."/>
            <person name="Banfield J.F."/>
        </authorList>
    </citation>
    <scope>NUCLEOTIDE SEQUENCE [LARGE SCALE GENOMIC DNA]</scope>
</reference>
<feature type="domain" description="Cupin type-1" evidence="1">
    <location>
        <begin position="36"/>
        <end position="108"/>
    </location>
</feature>
<dbReference type="AlphaFoldDB" id="A0A1F5WNZ4"/>
<protein>
    <recommendedName>
        <fullName evidence="1">Cupin type-1 domain-containing protein</fullName>
    </recommendedName>
</protein>
<dbReference type="EMBL" id="MFHT01000020">
    <property type="protein sequence ID" value="OGF77378.1"/>
    <property type="molecule type" value="Genomic_DNA"/>
</dbReference>
<organism evidence="2 3">
    <name type="scientific">Candidatus Giovannonibacteria bacterium RIFCSPHIGHO2_12_FULL_43_15</name>
    <dbReference type="NCBI Taxonomy" id="1798341"/>
    <lineage>
        <taxon>Bacteria</taxon>
        <taxon>Candidatus Giovannoniibacteriota</taxon>
    </lineage>
</organism>
<dbReference type="Gene3D" id="2.60.120.10">
    <property type="entry name" value="Jelly Rolls"/>
    <property type="match status" value="1"/>
</dbReference>
<evidence type="ECO:0000313" key="3">
    <source>
        <dbReference type="Proteomes" id="UP000177723"/>
    </source>
</evidence>
<gene>
    <name evidence="2" type="ORF">A3F23_00320</name>
</gene>
<dbReference type="CDD" id="cd02208">
    <property type="entry name" value="cupin_RmlC-like"/>
    <property type="match status" value="1"/>
</dbReference>
<comment type="caution">
    <text evidence="2">The sequence shown here is derived from an EMBL/GenBank/DDBJ whole genome shotgun (WGS) entry which is preliminary data.</text>
</comment>
<evidence type="ECO:0000313" key="2">
    <source>
        <dbReference type="EMBL" id="OGF77378.1"/>
    </source>
</evidence>
<name>A0A1F5WNZ4_9BACT</name>
<dbReference type="Proteomes" id="UP000177723">
    <property type="component" value="Unassembled WGS sequence"/>
</dbReference>